<proteinExistence type="predicted"/>
<protein>
    <submittedName>
        <fullName evidence="1">Uncharacterized protein</fullName>
    </submittedName>
</protein>
<feature type="non-terminal residue" evidence="1">
    <location>
        <position position="1"/>
    </location>
</feature>
<dbReference type="AlphaFoldDB" id="A0A061RPR8"/>
<organism evidence="1">
    <name type="scientific">Tetraselmis sp. GSL018</name>
    <dbReference type="NCBI Taxonomy" id="582737"/>
    <lineage>
        <taxon>Eukaryota</taxon>
        <taxon>Viridiplantae</taxon>
        <taxon>Chlorophyta</taxon>
        <taxon>core chlorophytes</taxon>
        <taxon>Chlorodendrophyceae</taxon>
        <taxon>Chlorodendrales</taxon>
        <taxon>Chlorodendraceae</taxon>
        <taxon>Tetraselmis</taxon>
    </lineage>
</organism>
<sequence length="32" mass="3405">TPPISLSCNSEVKHGEEVGIWSLEHAGSCYSS</sequence>
<accession>A0A061RPR8</accession>
<name>A0A061RPR8_9CHLO</name>
<dbReference type="EMBL" id="GBEZ01010826">
    <property type="protein sequence ID" value="JAC74897.1"/>
    <property type="molecule type" value="Transcribed_RNA"/>
</dbReference>
<gene>
    <name evidence="1" type="ORF">TSPGSL018_24717</name>
</gene>
<reference evidence="1" key="1">
    <citation type="submission" date="2014-05" db="EMBL/GenBank/DDBJ databases">
        <title>The transcriptome of the halophilic microalga Tetraselmis sp. GSL018 isolated from the Great Salt Lake, Utah.</title>
        <authorList>
            <person name="Jinkerson R.E."/>
            <person name="D'Adamo S."/>
            <person name="Posewitz M.C."/>
        </authorList>
    </citation>
    <scope>NUCLEOTIDE SEQUENCE</scope>
    <source>
        <strain evidence="1">GSL018</strain>
    </source>
</reference>
<evidence type="ECO:0000313" key="1">
    <source>
        <dbReference type="EMBL" id="JAC74897.1"/>
    </source>
</evidence>